<protein>
    <submittedName>
        <fullName evidence="2">DUF3387 domain-containing protein</fullName>
    </submittedName>
</protein>
<dbReference type="Pfam" id="PF11867">
    <property type="entry name" value="T1RH-like_C"/>
    <property type="match status" value="1"/>
</dbReference>
<evidence type="ECO:0000259" key="1">
    <source>
        <dbReference type="Pfam" id="PF11867"/>
    </source>
</evidence>
<gene>
    <name evidence="2" type="ORF">E4J94_15995</name>
</gene>
<name>A0A4Z1BPP2_9FLAO</name>
<feature type="domain" description="Type I restriction enzyme HindI endonuclease subunit-like C-terminal" evidence="1">
    <location>
        <begin position="38"/>
        <end position="84"/>
    </location>
</feature>
<reference evidence="2 3" key="1">
    <citation type="submission" date="2019-03" db="EMBL/GenBank/DDBJ databases">
        <title>Empedobacter tilapiae sp. nov., isolated from an intestine of Nile tilapia Oreochromis niloticus.</title>
        <authorList>
            <person name="Kim Y.-O."/>
            <person name="Yoon J.-H."/>
        </authorList>
    </citation>
    <scope>NUCLEOTIDE SEQUENCE [LARGE SCALE GENOMIC DNA]</scope>
    <source>
        <strain evidence="2 3">MRS2</strain>
    </source>
</reference>
<evidence type="ECO:0000313" key="2">
    <source>
        <dbReference type="EMBL" id="TGN22581.1"/>
    </source>
</evidence>
<proteinExistence type="predicted"/>
<keyword evidence="3" id="KW-1185">Reference proteome</keyword>
<comment type="caution">
    <text evidence="2">The sequence shown here is derived from an EMBL/GenBank/DDBJ whole genome shotgun (WGS) entry which is preliminary data.</text>
</comment>
<dbReference type="AlphaFoldDB" id="A0A4Z1BPP2"/>
<dbReference type="Proteomes" id="UP000297998">
    <property type="component" value="Unassembled WGS sequence"/>
</dbReference>
<evidence type="ECO:0000313" key="3">
    <source>
        <dbReference type="Proteomes" id="UP000297998"/>
    </source>
</evidence>
<dbReference type="OrthoDB" id="9758243at2"/>
<organism evidence="2 3">
    <name type="scientific">Empedobacter tilapiae</name>
    <dbReference type="NCBI Taxonomy" id="2491114"/>
    <lineage>
        <taxon>Bacteria</taxon>
        <taxon>Pseudomonadati</taxon>
        <taxon>Bacteroidota</taxon>
        <taxon>Flavobacteriia</taxon>
        <taxon>Flavobacteriales</taxon>
        <taxon>Weeksellaceae</taxon>
        <taxon>Empedobacter</taxon>
    </lineage>
</organism>
<sequence length="86" mass="10419">MLLFWNIKKLLWKSIKQLQEVIHRGFEFNENNILSSFIDWFNNSNVRADLNQKIFFCLVKDGCPPQYNEEVFDQVMDQVENFKDKE</sequence>
<dbReference type="EMBL" id="SRPE01000014">
    <property type="protein sequence ID" value="TGN22581.1"/>
    <property type="molecule type" value="Genomic_DNA"/>
</dbReference>
<accession>A0A4Z1BPP2</accession>
<dbReference type="InterPro" id="IPR021810">
    <property type="entry name" value="T1RH-like_C"/>
</dbReference>